<evidence type="ECO:0000256" key="5">
    <source>
        <dbReference type="ARBA" id="ARBA00023004"/>
    </source>
</evidence>
<dbReference type="SUPFAM" id="SSF48150">
    <property type="entry name" value="DNA-glycosylase"/>
    <property type="match status" value="1"/>
</dbReference>
<evidence type="ECO:0000313" key="11">
    <source>
        <dbReference type="EMBL" id="EFJ08215.1"/>
    </source>
</evidence>
<proteinExistence type="inferred from homology"/>
<keyword evidence="8" id="KW-0539">Nucleus</keyword>
<feature type="region of interest" description="Disordered" evidence="9">
    <location>
        <begin position="167"/>
        <end position="198"/>
    </location>
</feature>
<dbReference type="FunFam" id="1.10.1670.10:FF:000004">
    <property type="entry name" value="DNA glycosylase/AP lyase ROS1"/>
    <property type="match status" value="1"/>
</dbReference>
<feature type="region of interest" description="Disordered" evidence="9">
    <location>
        <begin position="212"/>
        <end position="238"/>
    </location>
</feature>
<evidence type="ECO:0000256" key="6">
    <source>
        <dbReference type="ARBA" id="ARBA00023014"/>
    </source>
</evidence>
<dbReference type="InterPro" id="IPR028925">
    <property type="entry name" value="RRM_DME"/>
</dbReference>
<dbReference type="PANTHER" id="PTHR46213:SF23">
    <property type="entry name" value="DEMETER RRM-FOLD DOMAIN-CONTAINING PROTEIN"/>
    <property type="match status" value="1"/>
</dbReference>
<dbReference type="GeneID" id="9658529"/>
<accession>D8T583</accession>
<keyword evidence="12" id="KW-1185">Reference proteome</keyword>
<dbReference type="SMART" id="SM00525">
    <property type="entry name" value="FES"/>
    <property type="match status" value="1"/>
</dbReference>
<evidence type="ECO:0000256" key="7">
    <source>
        <dbReference type="ARBA" id="ARBA00023125"/>
    </source>
</evidence>
<keyword evidence="7" id="KW-0238">DNA-binding</keyword>
<dbReference type="InterPro" id="IPR044811">
    <property type="entry name" value="DME/ROS1"/>
</dbReference>
<dbReference type="Proteomes" id="UP000001514">
    <property type="component" value="Unassembled WGS sequence"/>
</dbReference>
<evidence type="ECO:0000256" key="3">
    <source>
        <dbReference type="ARBA" id="ARBA00005646"/>
    </source>
</evidence>
<protein>
    <submittedName>
        <fullName evidence="11">Uncharacterized protein DME1-1</fullName>
    </submittedName>
</protein>
<dbReference type="InterPro" id="IPR003651">
    <property type="entry name" value="Endonuclease3_FeS-loop_motif"/>
</dbReference>
<name>D8T583_SELML</name>
<dbReference type="AlphaFoldDB" id="D8T583"/>
<dbReference type="InterPro" id="IPR023170">
    <property type="entry name" value="HhH_base_excis_C"/>
</dbReference>
<evidence type="ECO:0000313" key="12">
    <source>
        <dbReference type="Proteomes" id="UP000001514"/>
    </source>
</evidence>
<keyword evidence="4" id="KW-0479">Metal-binding</keyword>
<dbReference type="OMA" id="EHECVES"/>
<dbReference type="PANTHER" id="PTHR46213">
    <property type="entry name" value="TRANSCRIPTIONAL ACTIVATOR DEMETER"/>
    <property type="match status" value="1"/>
</dbReference>
<keyword evidence="6" id="KW-0411">Iron-sulfur</keyword>
<dbReference type="GO" id="GO:0005634">
    <property type="term" value="C:nucleus"/>
    <property type="evidence" value="ECO:0007669"/>
    <property type="project" value="UniProtKB-SubCell"/>
</dbReference>
<evidence type="ECO:0000256" key="9">
    <source>
        <dbReference type="SAM" id="MobiDB-lite"/>
    </source>
</evidence>
<dbReference type="Gramene" id="EFJ08215">
    <property type="protein sequence ID" value="EFJ08215"/>
    <property type="gene ID" value="SELMODRAFT_161136"/>
</dbReference>
<dbReference type="GO" id="GO:0006281">
    <property type="term" value="P:DNA repair"/>
    <property type="evidence" value="ECO:0007669"/>
    <property type="project" value="InterPro"/>
</dbReference>
<dbReference type="GO" id="GO:0051539">
    <property type="term" value="F:4 iron, 4 sulfur cluster binding"/>
    <property type="evidence" value="ECO:0007669"/>
    <property type="project" value="InterPro"/>
</dbReference>
<reference evidence="11 12" key="1">
    <citation type="journal article" date="2011" name="Science">
        <title>The Selaginella genome identifies genetic changes associated with the evolution of vascular plants.</title>
        <authorList>
            <person name="Banks J.A."/>
            <person name="Nishiyama T."/>
            <person name="Hasebe M."/>
            <person name="Bowman J.L."/>
            <person name="Gribskov M."/>
            <person name="dePamphilis C."/>
            <person name="Albert V.A."/>
            <person name="Aono N."/>
            <person name="Aoyama T."/>
            <person name="Ambrose B.A."/>
            <person name="Ashton N.W."/>
            <person name="Axtell M.J."/>
            <person name="Barker E."/>
            <person name="Barker M.S."/>
            <person name="Bennetzen J.L."/>
            <person name="Bonawitz N.D."/>
            <person name="Chapple C."/>
            <person name="Cheng C."/>
            <person name="Correa L.G."/>
            <person name="Dacre M."/>
            <person name="DeBarry J."/>
            <person name="Dreyer I."/>
            <person name="Elias M."/>
            <person name="Engstrom E.M."/>
            <person name="Estelle M."/>
            <person name="Feng L."/>
            <person name="Finet C."/>
            <person name="Floyd S.K."/>
            <person name="Frommer W.B."/>
            <person name="Fujita T."/>
            <person name="Gramzow L."/>
            <person name="Gutensohn M."/>
            <person name="Harholt J."/>
            <person name="Hattori M."/>
            <person name="Heyl A."/>
            <person name="Hirai T."/>
            <person name="Hiwatashi Y."/>
            <person name="Ishikawa M."/>
            <person name="Iwata M."/>
            <person name="Karol K.G."/>
            <person name="Koehler B."/>
            <person name="Kolukisaoglu U."/>
            <person name="Kubo M."/>
            <person name="Kurata T."/>
            <person name="Lalonde S."/>
            <person name="Li K."/>
            <person name="Li Y."/>
            <person name="Litt A."/>
            <person name="Lyons E."/>
            <person name="Manning G."/>
            <person name="Maruyama T."/>
            <person name="Michael T.P."/>
            <person name="Mikami K."/>
            <person name="Miyazaki S."/>
            <person name="Morinaga S."/>
            <person name="Murata T."/>
            <person name="Mueller-Roeber B."/>
            <person name="Nelson D.R."/>
            <person name="Obara M."/>
            <person name="Oguri Y."/>
            <person name="Olmstead R.G."/>
            <person name="Onodera N."/>
            <person name="Petersen B.L."/>
            <person name="Pils B."/>
            <person name="Prigge M."/>
            <person name="Rensing S.A."/>
            <person name="Riano-Pachon D.M."/>
            <person name="Roberts A.W."/>
            <person name="Sato Y."/>
            <person name="Scheller H.V."/>
            <person name="Schulz B."/>
            <person name="Schulz C."/>
            <person name="Shakirov E.V."/>
            <person name="Shibagaki N."/>
            <person name="Shinohara N."/>
            <person name="Shippen D.E."/>
            <person name="Soerensen I."/>
            <person name="Sotooka R."/>
            <person name="Sugimoto N."/>
            <person name="Sugita M."/>
            <person name="Sumikawa N."/>
            <person name="Tanurdzic M."/>
            <person name="Theissen G."/>
            <person name="Ulvskov P."/>
            <person name="Wakazuki S."/>
            <person name="Weng J.K."/>
            <person name="Willats W.W."/>
            <person name="Wipf D."/>
            <person name="Wolf P.G."/>
            <person name="Yang L."/>
            <person name="Zimmer A.D."/>
            <person name="Zhu Q."/>
            <person name="Mitros T."/>
            <person name="Hellsten U."/>
            <person name="Loque D."/>
            <person name="Otillar R."/>
            <person name="Salamov A."/>
            <person name="Schmutz J."/>
            <person name="Shapiro H."/>
            <person name="Lindquist E."/>
            <person name="Lucas S."/>
            <person name="Rokhsar D."/>
            <person name="Grigoriev I.V."/>
        </authorList>
    </citation>
    <scope>NUCLEOTIDE SEQUENCE [LARGE SCALE GENOMIC DNA]</scope>
</reference>
<dbReference type="GO" id="GO:0141166">
    <property type="term" value="P:chromosomal 5-methylcytosine DNA demethylation pathway"/>
    <property type="evidence" value="ECO:0007669"/>
    <property type="project" value="InterPro"/>
</dbReference>
<dbReference type="STRING" id="88036.D8T583"/>
<dbReference type="OrthoDB" id="5607at2759"/>
<evidence type="ECO:0000256" key="4">
    <source>
        <dbReference type="ARBA" id="ARBA00022723"/>
    </source>
</evidence>
<comment type="subcellular location">
    <subcellularLocation>
        <location evidence="2">Nucleus</location>
    </subcellularLocation>
</comment>
<feature type="compositionally biased region" description="Low complexity" evidence="9">
    <location>
        <begin position="170"/>
        <end position="183"/>
    </location>
</feature>
<dbReference type="eggNOG" id="ENOG502QQKH">
    <property type="taxonomic scope" value="Eukaryota"/>
</dbReference>
<dbReference type="KEGG" id="smo:SELMODRAFT_161136"/>
<evidence type="ECO:0000256" key="2">
    <source>
        <dbReference type="ARBA" id="ARBA00004123"/>
    </source>
</evidence>
<dbReference type="HOGENOM" id="CLU_046488_0_0_1"/>
<dbReference type="GO" id="GO:0019104">
    <property type="term" value="F:DNA N-glycosylase activity"/>
    <property type="evidence" value="ECO:0007669"/>
    <property type="project" value="InterPro"/>
</dbReference>
<dbReference type="GO" id="GO:0035514">
    <property type="term" value="F:DNA demethylase activity"/>
    <property type="evidence" value="ECO:0007669"/>
    <property type="project" value="InterPro"/>
</dbReference>
<dbReference type="GO" id="GO:0046872">
    <property type="term" value="F:metal ion binding"/>
    <property type="evidence" value="ECO:0007669"/>
    <property type="project" value="UniProtKB-KW"/>
</dbReference>
<dbReference type="Gene3D" id="1.10.1670.10">
    <property type="entry name" value="Helix-hairpin-Helix base-excision DNA repair enzymes (C-terminal)"/>
    <property type="match status" value="1"/>
</dbReference>
<comment type="cofactor">
    <cofactor evidence="1">
        <name>[4Fe-4S] cluster</name>
        <dbReference type="ChEBI" id="CHEBI:49883"/>
    </cofactor>
</comment>
<organism evidence="12">
    <name type="scientific">Selaginella moellendorffii</name>
    <name type="common">Spikemoss</name>
    <dbReference type="NCBI Taxonomy" id="88036"/>
    <lineage>
        <taxon>Eukaryota</taxon>
        <taxon>Viridiplantae</taxon>
        <taxon>Streptophyta</taxon>
        <taxon>Embryophyta</taxon>
        <taxon>Tracheophyta</taxon>
        <taxon>Lycopodiopsida</taxon>
        <taxon>Selaginellales</taxon>
        <taxon>Selaginellaceae</taxon>
        <taxon>Selaginella</taxon>
    </lineage>
</organism>
<comment type="similarity">
    <text evidence="3">Belongs to the DNA glycosylase family. DEMETER subfamily.</text>
</comment>
<dbReference type="GO" id="GO:0003677">
    <property type="term" value="F:DNA binding"/>
    <property type="evidence" value="ECO:0007669"/>
    <property type="project" value="UniProtKB-KW"/>
</dbReference>
<dbReference type="Pfam" id="PF15628">
    <property type="entry name" value="RRM_DME"/>
    <property type="match status" value="1"/>
</dbReference>
<dbReference type="InterPro" id="IPR011257">
    <property type="entry name" value="DNA_glycosylase"/>
</dbReference>
<evidence type="ECO:0000256" key="1">
    <source>
        <dbReference type="ARBA" id="ARBA00001966"/>
    </source>
</evidence>
<sequence>MNNILAGRMKGFLDRVYEEHGSIDLEWIRDVPPQDAKDFLLSIRGLGLKSVECIRLLALDHLAFPVDTNVGRILVRLGWVPIQPLPEELELHLLELYPVQETVQKYIWPRLCTLDRLTLYELHYQMITFGKVFCTKTRPNCNACPMRMECRHFASAYASARLALPAPPTQCQQQGDKAGPQQQEEVLTLPPPVSLPPATLTNVVATPKKCEPIIEEPGSPEPEPESESCEGSSTCPDMEDLLFTQGSETLHLNLIEQTQAPPQYTVASASSKELMVLPPEFAYIPVPKLKNIFRLRTVHYVYELPDHHPLVQQLEPREKDDPCFYLLALWSQDEQPQNSQLENQQRVDDEFVKGTLLIPCRTAMRGSFPLNGTYFQVNEVFADSETGNFPLNVSRSLLWNLHRKFVYFGTSVPAIFRGLTADEVQACFWKGYVCVRGFDRKSRSPRPLAARLHIAPSNRKGQPIFNDGDD</sequence>
<dbReference type="InParanoid" id="D8T583"/>
<feature type="domain" description="Demeter RRM-fold" evidence="10">
    <location>
        <begin position="354"/>
        <end position="454"/>
    </location>
</feature>
<evidence type="ECO:0000256" key="8">
    <source>
        <dbReference type="ARBA" id="ARBA00023242"/>
    </source>
</evidence>
<keyword evidence="5" id="KW-0408">Iron</keyword>
<evidence type="ECO:0000259" key="10">
    <source>
        <dbReference type="Pfam" id="PF15628"/>
    </source>
</evidence>
<dbReference type="EMBL" id="GL377676">
    <property type="protein sequence ID" value="EFJ08215.1"/>
    <property type="molecule type" value="Genomic_DNA"/>
</dbReference>
<gene>
    <name evidence="11" type="primary">DME1-1</name>
    <name evidence="11" type="ORF">SELMODRAFT_161136</name>
</gene>